<dbReference type="InterPro" id="IPR027417">
    <property type="entry name" value="P-loop_NTPase"/>
</dbReference>
<evidence type="ECO:0000256" key="4">
    <source>
        <dbReference type="ARBA" id="ARBA00022993"/>
    </source>
</evidence>
<dbReference type="Proteomes" id="UP001204144">
    <property type="component" value="Unassembled WGS sequence"/>
</dbReference>
<dbReference type="CDD" id="cd02022">
    <property type="entry name" value="DPCK"/>
    <property type="match status" value="1"/>
</dbReference>
<dbReference type="PANTHER" id="PTHR10695:SF46">
    <property type="entry name" value="BIFUNCTIONAL COENZYME A SYNTHASE-RELATED"/>
    <property type="match status" value="1"/>
</dbReference>
<accession>A0AAE3KRW3</accession>
<dbReference type="NCBIfam" id="TIGR00152">
    <property type="entry name" value="dephospho-CoA kinase"/>
    <property type="match status" value="1"/>
</dbReference>
<dbReference type="GO" id="GO:0004140">
    <property type="term" value="F:dephospho-CoA kinase activity"/>
    <property type="evidence" value="ECO:0007669"/>
    <property type="project" value="UniProtKB-UniRule"/>
</dbReference>
<comment type="catalytic activity">
    <reaction evidence="5">
        <text>3'-dephospho-CoA + ATP = ADP + CoA + H(+)</text>
        <dbReference type="Rhea" id="RHEA:18245"/>
        <dbReference type="ChEBI" id="CHEBI:15378"/>
        <dbReference type="ChEBI" id="CHEBI:30616"/>
        <dbReference type="ChEBI" id="CHEBI:57287"/>
        <dbReference type="ChEBI" id="CHEBI:57328"/>
        <dbReference type="ChEBI" id="CHEBI:456216"/>
        <dbReference type="EC" id="2.7.1.24"/>
    </reaction>
</comment>
<name>A0AAE3KRW3_9BACT</name>
<dbReference type="HAMAP" id="MF_00376">
    <property type="entry name" value="Dephospho_CoA_kinase"/>
    <property type="match status" value="1"/>
</dbReference>
<comment type="function">
    <text evidence="5">Catalyzes the phosphorylation of the 3'-hydroxyl group of dephosphocoenzyme A to form coenzyme A.</text>
</comment>
<dbReference type="PROSITE" id="PS51219">
    <property type="entry name" value="DPCK"/>
    <property type="match status" value="1"/>
</dbReference>
<dbReference type="GO" id="GO:0005737">
    <property type="term" value="C:cytoplasm"/>
    <property type="evidence" value="ECO:0007669"/>
    <property type="project" value="UniProtKB-SubCell"/>
</dbReference>
<evidence type="ECO:0000313" key="8">
    <source>
        <dbReference type="Proteomes" id="UP001204144"/>
    </source>
</evidence>
<dbReference type="SUPFAM" id="SSF52540">
    <property type="entry name" value="P-loop containing nucleoside triphosphate hydrolases"/>
    <property type="match status" value="1"/>
</dbReference>
<evidence type="ECO:0000256" key="5">
    <source>
        <dbReference type="HAMAP-Rule" id="MF_00376"/>
    </source>
</evidence>
<dbReference type="InterPro" id="IPR001977">
    <property type="entry name" value="Depp_CoAkinase"/>
</dbReference>
<dbReference type="GO" id="GO:0015937">
    <property type="term" value="P:coenzyme A biosynthetic process"/>
    <property type="evidence" value="ECO:0007669"/>
    <property type="project" value="UniProtKB-UniRule"/>
</dbReference>
<dbReference type="EMBL" id="RJUF01000012">
    <property type="protein sequence ID" value="MCP9762622.1"/>
    <property type="molecule type" value="Genomic_DNA"/>
</dbReference>
<dbReference type="GO" id="GO:0005524">
    <property type="term" value="F:ATP binding"/>
    <property type="evidence" value="ECO:0007669"/>
    <property type="project" value="UniProtKB-UniRule"/>
</dbReference>
<evidence type="ECO:0000256" key="3">
    <source>
        <dbReference type="ARBA" id="ARBA00022840"/>
    </source>
</evidence>
<keyword evidence="8" id="KW-1185">Reference proteome</keyword>
<keyword evidence="3 5" id="KW-0067">ATP-binding</keyword>
<comment type="caution">
    <text evidence="7">The sequence shown here is derived from an EMBL/GenBank/DDBJ whole genome shotgun (WGS) entry which is preliminary data.</text>
</comment>
<dbReference type="Gene3D" id="3.40.50.300">
    <property type="entry name" value="P-loop containing nucleotide triphosphate hydrolases"/>
    <property type="match status" value="1"/>
</dbReference>
<protein>
    <recommendedName>
        <fullName evidence="5 6">Dephospho-CoA kinase</fullName>
        <ecNumber evidence="5 6">2.7.1.24</ecNumber>
    </recommendedName>
    <alternativeName>
        <fullName evidence="5">Dephosphocoenzyme A kinase</fullName>
    </alternativeName>
</protein>
<dbReference type="PANTHER" id="PTHR10695">
    <property type="entry name" value="DEPHOSPHO-COA KINASE-RELATED"/>
    <property type="match status" value="1"/>
</dbReference>
<feature type="binding site" evidence="5">
    <location>
        <begin position="11"/>
        <end position="16"/>
    </location>
    <ligand>
        <name>ATP</name>
        <dbReference type="ChEBI" id="CHEBI:30616"/>
    </ligand>
</feature>
<dbReference type="AlphaFoldDB" id="A0AAE3KRW3"/>
<comment type="similarity">
    <text evidence="1 5">Belongs to the CoaE family.</text>
</comment>
<evidence type="ECO:0000256" key="1">
    <source>
        <dbReference type="ARBA" id="ARBA00009018"/>
    </source>
</evidence>
<gene>
    <name evidence="5 7" type="primary">coaE</name>
    <name evidence="7" type="ORF">EGI31_06615</name>
</gene>
<comment type="pathway">
    <text evidence="5">Cofactor biosynthesis; coenzyme A biosynthesis; CoA from (R)-pantothenate: step 5/5.</text>
</comment>
<dbReference type="RefSeq" id="WP_255036395.1">
    <property type="nucleotide sequence ID" value="NZ_RJUF01000012.1"/>
</dbReference>
<evidence type="ECO:0000256" key="6">
    <source>
        <dbReference type="NCBIfam" id="TIGR00152"/>
    </source>
</evidence>
<keyword evidence="2 5" id="KW-0547">Nucleotide-binding</keyword>
<keyword evidence="4 5" id="KW-0173">Coenzyme A biosynthesis</keyword>
<proteinExistence type="inferred from homology"/>
<sequence length="191" mass="21864">MLKVGLTGGIGSGKSLVAKLFSLLEVPIYESDQRAKWLIEHHETIISEIKELLGDEAYNKEGKYNKEFVSKAVFQNKDLLKKLNQIVHPRVGQDFEDWLIVQNAPFVIKEAAIMNRNAGLDKIIVVDSPKELKIKRLLIRDTHRNLTEIENILANQKSPEEFLEMADFVINNDEKSLLIPQVLEIYKKLIS</sequence>
<comment type="subcellular location">
    <subcellularLocation>
        <location evidence="5">Cytoplasm</location>
    </subcellularLocation>
</comment>
<dbReference type="EC" id="2.7.1.24" evidence="5 6"/>
<organism evidence="7 8">
    <name type="scientific">Lacihabitans soyangensis</name>
    <dbReference type="NCBI Taxonomy" id="869394"/>
    <lineage>
        <taxon>Bacteria</taxon>
        <taxon>Pseudomonadati</taxon>
        <taxon>Bacteroidota</taxon>
        <taxon>Cytophagia</taxon>
        <taxon>Cytophagales</taxon>
        <taxon>Leadbetterellaceae</taxon>
        <taxon>Lacihabitans</taxon>
    </lineage>
</organism>
<dbReference type="Pfam" id="PF01121">
    <property type="entry name" value="CoaE"/>
    <property type="match status" value="1"/>
</dbReference>
<evidence type="ECO:0000313" key="7">
    <source>
        <dbReference type="EMBL" id="MCP9762622.1"/>
    </source>
</evidence>
<keyword evidence="5 7" id="KW-0418">Kinase</keyword>
<reference evidence="7 8" key="1">
    <citation type="submission" date="2018-11" db="EMBL/GenBank/DDBJ databases">
        <title>Novel bacteria species description.</title>
        <authorList>
            <person name="Han J.-H."/>
        </authorList>
    </citation>
    <scope>NUCLEOTIDE SEQUENCE [LARGE SCALE GENOMIC DNA]</scope>
    <source>
        <strain evidence="7 8">KCTC23259</strain>
    </source>
</reference>
<evidence type="ECO:0000256" key="2">
    <source>
        <dbReference type="ARBA" id="ARBA00022741"/>
    </source>
</evidence>
<keyword evidence="5 7" id="KW-0808">Transferase</keyword>
<keyword evidence="5" id="KW-0963">Cytoplasm</keyword>